<dbReference type="Proteomes" id="UP001642483">
    <property type="component" value="Unassembled WGS sequence"/>
</dbReference>
<evidence type="ECO:0000313" key="2">
    <source>
        <dbReference type="Proteomes" id="UP001642483"/>
    </source>
</evidence>
<accession>A0ABP0FD09</accession>
<dbReference type="EMBL" id="CAWYQH010000046">
    <property type="protein sequence ID" value="CAK8677592.1"/>
    <property type="molecule type" value="Genomic_DNA"/>
</dbReference>
<keyword evidence="2" id="KW-1185">Reference proteome</keyword>
<reference evidence="1 2" key="1">
    <citation type="submission" date="2024-02" db="EMBL/GenBank/DDBJ databases">
        <authorList>
            <person name="Daric V."/>
            <person name="Darras S."/>
        </authorList>
    </citation>
    <scope>NUCLEOTIDE SEQUENCE [LARGE SCALE GENOMIC DNA]</scope>
</reference>
<gene>
    <name evidence="1" type="ORF">CVLEPA_LOCUS6954</name>
</gene>
<sequence>MRKMTWDETDGPPYVDVMSMCQSMCTCTAGCSLRSSFVRSQARDSTNVCYVIVIFPYRSMHKHNFVCHRIRAVAHWNRPHCLALPVDLVCSTAM</sequence>
<name>A0ABP0FD09_CLALP</name>
<evidence type="ECO:0000313" key="1">
    <source>
        <dbReference type="EMBL" id="CAK8677592.1"/>
    </source>
</evidence>
<protein>
    <submittedName>
        <fullName evidence="1">Uncharacterized protein</fullName>
    </submittedName>
</protein>
<organism evidence="1 2">
    <name type="scientific">Clavelina lepadiformis</name>
    <name type="common">Light-bulb sea squirt</name>
    <name type="synonym">Ascidia lepadiformis</name>
    <dbReference type="NCBI Taxonomy" id="159417"/>
    <lineage>
        <taxon>Eukaryota</taxon>
        <taxon>Metazoa</taxon>
        <taxon>Chordata</taxon>
        <taxon>Tunicata</taxon>
        <taxon>Ascidiacea</taxon>
        <taxon>Aplousobranchia</taxon>
        <taxon>Clavelinidae</taxon>
        <taxon>Clavelina</taxon>
    </lineage>
</organism>
<proteinExistence type="predicted"/>
<comment type="caution">
    <text evidence="1">The sequence shown here is derived from an EMBL/GenBank/DDBJ whole genome shotgun (WGS) entry which is preliminary data.</text>
</comment>